<protein>
    <submittedName>
        <fullName evidence="2">Putative multidrug resistance protein</fullName>
    </submittedName>
</protein>
<evidence type="ECO:0000256" key="1">
    <source>
        <dbReference type="SAM" id="Phobius"/>
    </source>
</evidence>
<gene>
    <name evidence="2" type="ORF">ERS013201_01993</name>
</gene>
<name>A0A655XNJ1_VIBCL</name>
<dbReference type="Gene3D" id="1.20.1640.10">
    <property type="entry name" value="Multidrug efflux transporter AcrB transmembrane domain"/>
    <property type="match status" value="1"/>
</dbReference>
<keyword evidence="1" id="KW-0812">Transmembrane</keyword>
<dbReference type="AlphaFoldDB" id="A0A655XNJ1"/>
<dbReference type="SUPFAM" id="SSF82866">
    <property type="entry name" value="Multidrug efflux transporter AcrB transmembrane domain"/>
    <property type="match status" value="1"/>
</dbReference>
<feature type="transmembrane region" description="Helical" evidence="1">
    <location>
        <begin position="6"/>
        <end position="26"/>
    </location>
</feature>
<dbReference type="EMBL" id="CWQJ01000010">
    <property type="protein sequence ID" value="CSC18162.1"/>
    <property type="molecule type" value="Genomic_DNA"/>
</dbReference>
<organism evidence="2 3">
    <name type="scientific">Vibrio cholerae</name>
    <dbReference type="NCBI Taxonomy" id="666"/>
    <lineage>
        <taxon>Bacteria</taxon>
        <taxon>Pseudomonadati</taxon>
        <taxon>Pseudomonadota</taxon>
        <taxon>Gammaproteobacteria</taxon>
        <taxon>Vibrionales</taxon>
        <taxon>Vibrionaceae</taxon>
        <taxon>Vibrio</taxon>
    </lineage>
</organism>
<evidence type="ECO:0000313" key="2">
    <source>
        <dbReference type="EMBL" id="CSC18162.1"/>
    </source>
</evidence>
<dbReference type="Proteomes" id="UP000046067">
    <property type="component" value="Unassembled WGS sequence"/>
</dbReference>
<evidence type="ECO:0000313" key="3">
    <source>
        <dbReference type="Proteomes" id="UP000046067"/>
    </source>
</evidence>
<reference evidence="2 3" key="1">
    <citation type="submission" date="2015-07" db="EMBL/GenBank/DDBJ databases">
        <authorList>
            <consortium name="Pathogen Informatics"/>
        </authorList>
    </citation>
    <scope>NUCLEOTIDE SEQUENCE [LARGE SCALE GENOMIC DNA]</scope>
    <source>
        <strain evidence="2 3">A325</strain>
    </source>
</reference>
<accession>A0A655XNJ1</accession>
<keyword evidence="1" id="KW-1133">Transmembrane helix</keyword>
<keyword evidence="1" id="KW-0472">Membrane</keyword>
<sequence>MATAVAGGLAFATVLTLVLTPCLLMLGRRRKGVSEDEAPQDAQS</sequence>
<proteinExistence type="predicted"/>